<evidence type="ECO:0000313" key="2">
    <source>
        <dbReference type="EMBL" id="QLK00713.1"/>
    </source>
</evidence>
<gene>
    <name evidence="2" type="ORF">HZU44_12330</name>
</gene>
<organism evidence="2">
    <name type="scientific">Micromonospora carbonacea</name>
    <dbReference type="NCBI Taxonomy" id="47853"/>
    <lineage>
        <taxon>Bacteria</taxon>
        <taxon>Bacillati</taxon>
        <taxon>Actinomycetota</taxon>
        <taxon>Actinomycetes</taxon>
        <taxon>Micromonosporales</taxon>
        <taxon>Micromonosporaceae</taxon>
        <taxon>Micromonospora</taxon>
    </lineage>
</organism>
<sequence length="73" mass="8515">MAVTLCRVKNPTSRPYRAGTAESGWTHHPMERLLERSRWHGKRFESPSLPRLAHLPARLPHPFTFVLTRDEAR</sequence>
<reference evidence="2" key="1">
    <citation type="submission" date="2020-08" db="EMBL/GenBank/DDBJ databases">
        <title>A bifunctional nitrone conjugated secondary metabolite targeting the ribosome.</title>
        <authorList>
            <person name="Limbrick E.M."/>
            <person name="Graf M."/>
            <person name="Derewacz D.K."/>
            <person name="Nguyen F."/>
            <person name="Spraggins J.M."/>
            <person name="Wieland M."/>
            <person name="Ynigez-Gutierrez A.E."/>
            <person name="Reisman B.J."/>
            <person name="Zinshteyn B."/>
            <person name="McCulloch K."/>
            <person name="Iverson T.M."/>
            <person name="Green R."/>
            <person name="Wilson D.N."/>
            <person name="Bachmann B.O."/>
        </authorList>
    </citation>
    <scope>NUCLEOTIDE SEQUENCE</scope>
    <source>
        <strain evidence="2">Africana</strain>
    </source>
</reference>
<evidence type="ECO:0000259" key="1">
    <source>
        <dbReference type="Pfam" id="PF14231"/>
    </source>
</evidence>
<dbReference type="InterPro" id="IPR025951">
    <property type="entry name" value="GXWXG_dom"/>
</dbReference>
<dbReference type="AlphaFoldDB" id="A0A7D6CG98"/>
<accession>A0A7D6CG98</accession>
<proteinExistence type="predicted"/>
<dbReference type="Pfam" id="PF14231">
    <property type="entry name" value="GXWXG"/>
    <property type="match status" value="1"/>
</dbReference>
<feature type="domain" description="GXWXG" evidence="1">
    <location>
        <begin position="26"/>
        <end position="47"/>
    </location>
</feature>
<dbReference type="EMBL" id="CP058905">
    <property type="protein sequence ID" value="QLK00713.1"/>
    <property type="molecule type" value="Genomic_DNA"/>
</dbReference>
<protein>
    <submittedName>
        <fullName evidence="2">GXWXG domain-containing protein</fullName>
    </submittedName>
</protein>
<name>A0A7D6CG98_9ACTN</name>